<dbReference type="Proteomes" id="UP001289374">
    <property type="component" value="Unassembled WGS sequence"/>
</dbReference>
<dbReference type="Pfam" id="PF10536">
    <property type="entry name" value="PMD"/>
    <property type="match status" value="1"/>
</dbReference>
<evidence type="ECO:0000313" key="4">
    <source>
        <dbReference type="Proteomes" id="UP001289374"/>
    </source>
</evidence>
<organism evidence="3 4">
    <name type="scientific">Sesamum angolense</name>
    <dbReference type="NCBI Taxonomy" id="2727404"/>
    <lineage>
        <taxon>Eukaryota</taxon>
        <taxon>Viridiplantae</taxon>
        <taxon>Streptophyta</taxon>
        <taxon>Embryophyta</taxon>
        <taxon>Tracheophyta</taxon>
        <taxon>Spermatophyta</taxon>
        <taxon>Magnoliopsida</taxon>
        <taxon>eudicotyledons</taxon>
        <taxon>Gunneridae</taxon>
        <taxon>Pentapetalae</taxon>
        <taxon>asterids</taxon>
        <taxon>lamiids</taxon>
        <taxon>Lamiales</taxon>
        <taxon>Pedaliaceae</taxon>
        <taxon>Sesamum</taxon>
    </lineage>
</organism>
<dbReference type="EMBL" id="JACGWL010000803">
    <property type="protein sequence ID" value="KAK4381832.1"/>
    <property type="molecule type" value="Genomic_DNA"/>
</dbReference>
<reference evidence="3" key="2">
    <citation type="journal article" date="2024" name="Plant">
        <title>Genomic evolution and insights into agronomic trait innovations of Sesamum species.</title>
        <authorList>
            <person name="Miao H."/>
            <person name="Wang L."/>
            <person name="Qu L."/>
            <person name="Liu H."/>
            <person name="Sun Y."/>
            <person name="Le M."/>
            <person name="Wang Q."/>
            <person name="Wei S."/>
            <person name="Zheng Y."/>
            <person name="Lin W."/>
            <person name="Duan Y."/>
            <person name="Cao H."/>
            <person name="Xiong S."/>
            <person name="Wang X."/>
            <person name="Wei L."/>
            <person name="Li C."/>
            <person name="Ma Q."/>
            <person name="Ju M."/>
            <person name="Zhao R."/>
            <person name="Li G."/>
            <person name="Mu C."/>
            <person name="Tian Q."/>
            <person name="Mei H."/>
            <person name="Zhang T."/>
            <person name="Gao T."/>
            <person name="Zhang H."/>
        </authorList>
    </citation>
    <scope>NUCLEOTIDE SEQUENCE</scope>
    <source>
        <strain evidence="3">K16</strain>
    </source>
</reference>
<feature type="region of interest" description="Disordered" evidence="1">
    <location>
        <begin position="401"/>
        <end position="423"/>
    </location>
</feature>
<dbReference type="GO" id="GO:0010073">
    <property type="term" value="P:meristem maintenance"/>
    <property type="evidence" value="ECO:0007669"/>
    <property type="project" value="InterPro"/>
</dbReference>
<feature type="compositionally biased region" description="Basic residues" evidence="1">
    <location>
        <begin position="413"/>
        <end position="423"/>
    </location>
</feature>
<dbReference type="PANTHER" id="PTHR46033:SF8">
    <property type="entry name" value="PROTEIN MAINTENANCE OF MERISTEMS-LIKE"/>
    <property type="match status" value="1"/>
</dbReference>
<evidence type="ECO:0000313" key="3">
    <source>
        <dbReference type="EMBL" id="KAK4381832.1"/>
    </source>
</evidence>
<reference evidence="3" key="1">
    <citation type="submission" date="2020-06" db="EMBL/GenBank/DDBJ databases">
        <authorList>
            <person name="Li T."/>
            <person name="Hu X."/>
            <person name="Zhang T."/>
            <person name="Song X."/>
            <person name="Zhang H."/>
            <person name="Dai N."/>
            <person name="Sheng W."/>
            <person name="Hou X."/>
            <person name="Wei L."/>
        </authorList>
    </citation>
    <scope>NUCLEOTIDE SEQUENCE</scope>
    <source>
        <strain evidence="3">K16</strain>
        <tissue evidence="3">Leaf</tissue>
    </source>
</reference>
<feature type="region of interest" description="Disordered" evidence="1">
    <location>
        <begin position="108"/>
        <end position="137"/>
    </location>
</feature>
<protein>
    <submittedName>
        <fullName evidence="3">Protein MAINTENANCE OF MERISTEMS</fullName>
    </submittedName>
</protein>
<name>A0AAE1VVB7_9LAMI</name>
<proteinExistence type="predicted"/>
<dbReference type="AlphaFoldDB" id="A0AAE1VVB7"/>
<evidence type="ECO:0000259" key="2">
    <source>
        <dbReference type="Pfam" id="PF10536"/>
    </source>
</evidence>
<accession>A0AAE1VVB7</accession>
<comment type="caution">
    <text evidence="3">The sequence shown here is derived from an EMBL/GenBank/DDBJ whole genome shotgun (WGS) entry which is preliminary data.</text>
</comment>
<evidence type="ECO:0000256" key="1">
    <source>
        <dbReference type="SAM" id="MobiDB-lite"/>
    </source>
</evidence>
<dbReference type="InterPro" id="IPR019557">
    <property type="entry name" value="AminoTfrase-like_pln_mobile"/>
</dbReference>
<dbReference type="InterPro" id="IPR044824">
    <property type="entry name" value="MAIN-like"/>
</dbReference>
<gene>
    <name evidence="3" type="ORF">Sango_2929800</name>
</gene>
<dbReference type="PANTHER" id="PTHR46033">
    <property type="entry name" value="PROTEIN MAIN-LIKE 2"/>
    <property type="match status" value="1"/>
</dbReference>
<feature type="domain" description="Aminotransferase-like plant mobile" evidence="2">
    <location>
        <begin position="142"/>
        <end position="411"/>
    </location>
</feature>
<keyword evidence="4" id="KW-1185">Reference proteome</keyword>
<sequence>MSPISSDGAPLPLAMVIEYLESSMSTELLGKFPDNSAFDFNYAQSSIWSPLLPRPPRDSVSGDLDLSRKLSFSDGGGVGFLENTKKIAARIKRKFTDAVLQNISRCRKMKRRKRKSFGFSPVPSSSRRLSSSSPSPKAWAKVMKAAAKHFKKKKNKKKDSNLHLDDLSNYFTDGNLTCGNTDSRVVDQLHAVYRFRTRRGSVERFTVYARAAALLLLGGTMCPDSSGNLVSLLYIAKLEDIVAARNYSWGSIALAFLYRELYNASEKGKAAIGGALHLVQIWIWSRIIPLCPGLGAPRVHMGPHQIDNNRVLPGAPYGAMWNCEHTFTRTVRTTVRVIRDILDEMQYDQPYDMESNVIMAYGGDFNPQLWRSICPLIFYAIVEMHHPERVLRQFGMMQNIPDQPDTRDMSLHKITRSHHTGTD</sequence>
<feature type="compositionally biased region" description="Low complexity" evidence="1">
    <location>
        <begin position="120"/>
        <end position="137"/>
    </location>
</feature>